<keyword evidence="2" id="KW-0560">Oxidoreductase</keyword>
<dbReference type="InterPro" id="IPR016208">
    <property type="entry name" value="Ald_Oxase/xanthine_DH-like"/>
</dbReference>
<dbReference type="PANTHER" id="PTHR11908">
    <property type="entry name" value="XANTHINE DEHYDROGENASE"/>
    <property type="match status" value="1"/>
</dbReference>
<dbReference type="EMBL" id="FNSD01000001">
    <property type="protein sequence ID" value="SEB38010.1"/>
    <property type="molecule type" value="Genomic_DNA"/>
</dbReference>
<dbReference type="Gene3D" id="3.30.365.10">
    <property type="entry name" value="Aldehyde oxidase/xanthine dehydrogenase, molybdopterin binding domain"/>
    <property type="match status" value="4"/>
</dbReference>
<dbReference type="GO" id="GO:0016491">
    <property type="term" value="F:oxidoreductase activity"/>
    <property type="evidence" value="ECO:0007669"/>
    <property type="project" value="UniProtKB-KW"/>
</dbReference>
<reference evidence="4 5" key="1">
    <citation type="submission" date="2016-10" db="EMBL/GenBank/DDBJ databases">
        <authorList>
            <person name="de Groot N.N."/>
        </authorList>
    </citation>
    <scope>NUCLEOTIDE SEQUENCE [LARGE SCALE GENOMIC DNA]</scope>
    <source>
        <strain evidence="4 5">AB35.6</strain>
    </source>
</reference>
<evidence type="ECO:0000256" key="1">
    <source>
        <dbReference type="ARBA" id="ARBA00022505"/>
    </source>
</evidence>
<dbReference type="InterPro" id="IPR008274">
    <property type="entry name" value="AldOxase/xan_DH_MoCoBD1"/>
</dbReference>
<dbReference type="InterPro" id="IPR037165">
    <property type="entry name" value="AldOxase/xan_DH_Mopterin-bd_sf"/>
</dbReference>
<evidence type="ECO:0000259" key="3">
    <source>
        <dbReference type="SMART" id="SM01008"/>
    </source>
</evidence>
<keyword evidence="1" id="KW-0500">Molybdenum</keyword>
<dbReference type="SUPFAM" id="SSF56003">
    <property type="entry name" value="Molybdenum cofactor-binding domain"/>
    <property type="match status" value="1"/>
</dbReference>
<dbReference type="Proteomes" id="UP000182409">
    <property type="component" value="Unassembled WGS sequence"/>
</dbReference>
<feature type="domain" description="Aldehyde oxidase/xanthine dehydrogenase a/b hammerhead" evidence="3">
    <location>
        <begin position="29"/>
        <end position="146"/>
    </location>
</feature>
<dbReference type="OrthoDB" id="9759099at2"/>
<dbReference type="InterPro" id="IPR046867">
    <property type="entry name" value="AldOxase/xan_DH_MoCoBD2"/>
</dbReference>
<dbReference type="SMART" id="SM01008">
    <property type="entry name" value="Ald_Xan_dh_C"/>
    <property type="match status" value="1"/>
</dbReference>
<dbReference type="Gene3D" id="3.90.1170.50">
    <property type="entry name" value="Aldehyde oxidase/xanthine dehydrogenase, a/b hammerhead"/>
    <property type="match status" value="1"/>
</dbReference>
<dbReference type="GO" id="GO:0005506">
    <property type="term" value="F:iron ion binding"/>
    <property type="evidence" value="ECO:0007669"/>
    <property type="project" value="InterPro"/>
</dbReference>
<organism evidence="4 5">
    <name type="scientific">Terriglobus roseus</name>
    <dbReference type="NCBI Taxonomy" id="392734"/>
    <lineage>
        <taxon>Bacteria</taxon>
        <taxon>Pseudomonadati</taxon>
        <taxon>Acidobacteriota</taxon>
        <taxon>Terriglobia</taxon>
        <taxon>Terriglobales</taxon>
        <taxon>Acidobacteriaceae</taxon>
        <taxon>Terriglobus</taxon>
    </lineage>
</organism>
<protein>
    <submittedName>
        <fullName evidence="4">Xanthine dehydrogenase, molybdenum binding subunit apoprotein</fullName>
    </submittedName>
</protein>
<gene>
    <name evidence="4" type="ORF">SAMN05443244_0119</name>
</gene>
<proteinExistence type="predicted"/>
<sequence>MIDAMQDEKSPVGNGKELPVRYDGKLKVMGKAKYAAEFSKEMEEQFKGKGMVYAYLVLSHIASGEIVSMDTTAADRASGVVKILTPFNAPKLPMVAPQPPATRKLSLLQDRNVYYNGEPIGVVVAKSQVEAAHAASLIKVKYKASPPKLGFEKRLGEARMPKGGNAPKAQKHGNEAEAWAKATTVVEQTYSTPLQTHNPMEPHATIAAWDGEKLTVYDATQYISGDKLTLAKHFSLPLDNVHVIDPYVGGGFGSKGSTWSHVILCAVASKVVGAPVRLAMERTQMFGPVGGRPKTVQKIKLGTDANGKLVAMQHDVIMPASIMEDFLEAAATQTTMLYQCDQISTSHKMVDMNIGVQTFQRAPGESVGTTALESAMDELAIKLNMDPLQLRLLNYAEKDPGEQKEFSSKNLKQAYTDAAQRFGWTKRNGTPGAMREGNKRVGYGMATATYPANRSAAMAVVRLLPSGRIFIGCGTQDLGTGMYTMMAQTVVQELDVPWDMVDVKLGDSTLPKAPVSGGSQSTASVGPAVKDACSQLKLKLASMAVSDPSSKLYQAMPQDIDVKGGMLTSRTDPSKSEPLSLSITRNKGAVIEEMGSGEPSQEASKQLSTHSWGAVFVEVAVDEHTHMVEVRRVVATYDIGKLLNQKTGMSQLEGGIVWGIGTALTEETVLDNITGRIVNNNLAEYHVPVNLDAGTIDVSVIDRPDIKFNPQGARGIGEIGITGIAGAIANAIYNATGKRVRDFPITPDKIMAA</sequence>
<evidence type="ECO:0000256" key="2">
    <source>
        <dbReference type="ARBA" id="ARBA00023002"/>
    </source>
</evidence>
<name>A0A1H4IV85_9BACT</name>
<dbReference type="Pfam" id="PF01315">
    <property type="entry name" value="Ald_Xan_dh_C"/>
    <property type="match status" value="1"/>
</dbReference>
<dbReference type="PANTHER" id="PTHR11908:SF132">
    <property type="entry name" value="ALDEHYDE OXIDASE 1-RELATED"/>
    <property type="match status" value="1"/>
</dbReference>
<dbReference type="AlphaFoldDB" id="A0A1H4IV85"/>
<evidence type="ECO:0000313" key="4">
    <source>
        <dbReference type="EMBL" id="SEB38010.1"/>
    </source>
</evidence>
<dbReference type="Pfam" id="PF02738">
    <property type="entry name" value="MoCoBD_1"/>
    <property type="match status" value="1"/>
</dbReference>
<dbReference type="Pfam" id="PF20256">
    <property type="entry name" value="MoCoBD_2"/>
    <property type="match status" value="1"/>
</dbReference>
<accession>A0A1H4IV85</accession>
<dbReference type="InterPro" id="IPR036856">
    <property type="entry name" value="Ald_Oxase/Xan_DH_a/b_sf"/>
</dbReference>
<dbReference type="InterPro" id="IPR000674">
    <property type="entry name" value="Ald_Oxase/Xan_DH_a/b"/>
</dbReference>
<evidence type="ECO:0000313" key="5">
    <source>
        <dbReference type="Proteomes" id="UP000182409"/>
    </source>
</evidence>
<dbReference type="SUPFAM" id="SSF54665">
    <property type="entry name" value="CO dehydrogenase molybdoprotein N-domain-like"/>
    <property type="match status" value="1"/>
</dbReference>
<dbReference type="RefSeq" id="WP_074651867.1">
    <property type="nucleotide sequence ID" value="NZ_FNSD01000001.1"/>
</dbReference>